<evidence type="ECO:0000259" key="2">
    <source>
        <dbReference type="PROSITE" id="PS50157"/>
    </source>
</evidence>
<proteinExistence type="predicted"/>
<feature type="domain" description="C2H2-type" evidence="2">
    <location>
        <begin position="29"/>
        <end position="57"/>
    </location>
</feature>
<dbReference type="PROSITE" id="PS50157">
    <property type="entry name" value="ZINC_FINGER_C2H2_2"/>
    <property type="match status" value="1"/>
</dbReference>
<dbReference type="EMBL" id="MVGT01003956">
    <property type="protein sequence ID" value="OVA02385.1"/>
    <property type="molecule type" value="Genomic_DNA"/>
</dbReference>
<gene>
    <name evidence="3" type="ORF">BVC80_9099g189</name>
</gene>
<organism evidence="3 4">
    <name type="scientific">Macleaya cordata</name>
    <name type="common">Five-seeded plume-poppy</name>
    <name type="synonym">Bocconia cordata</name>
    <dbReference type="NCBI Taxonomy" id="56857"/>
    <lineage>
        <taxon>Eukaryota</taxon>
        <taxon>Viridiplantae</taxon>
        <taxon>Streptophyta</taxon>
        <taxon>Embryophyta</taxon>
        <taxon>Tracheophyta</taxon>
        <taxon>Spermatophyta</taxon>
        <taxon>Magnoliopsida</taxon>
        <taxon>Ranunculales</taxon>
        <taxon>Papaveraceae</taxon>
        <taxon>Papaveroideae</taxon>
        <taxon>Macleaya</taxon>
    </lineage>
</organism>
<keyword evidence="1" id="KW-0479">Metal-binding</keyword>
<dbReference type="PROSITE" id="PS00028">
    <property type="entry name" value="ZINC_FINGER_C2H2_1"/>
    <property type="match status" value="1"/>
</dbReference>
<evidence type="ECO:0000313" key="3">
    <source>
        <dbReference type="EMBL" id="OVA02385.1"/>
    </source>
</evidence>
<accession>A0A200PW30</accession>
<evidence type="ECO:0000313" key="4">
    <source>
        <dbReference type="Proteomes" id="UP000195402"/>
    </source>
</evidence>
<keyword evidence="1" id="KW-0863">Zinc-finger</keyword>
<name>A0A200PW30_MACCD</name>
<reference evidence="3 4" key="1">
    <citation type="journal article" date="2017" name="Mol. Plant">
        <title>The Genome of Medicinal Plant Macleaya cordata Provides New Insights into Benzylisoquinoline Alkaloids Metabolism.</title>
        <authorList>
            <person name="Liu X."/>
            <person name="Liu Y."/>
            <person name="Huang P."/>
            <person name="Ma Y."/>
            <person name="Qing Z."/>
            <person name="Tang Q."/>
            <person name="Cao H."/>
            <person name="Cheng P."/>
            <person name="Zheng Y."/>
            <person name="Yuan Z."/>
            <person name="Zhou Y."/>
            <person name="Liu J."/>
            <person name="Tang Z."/>
            <person name="Zhuo Y."/>
            <person name="Zhang Y."/>
            <person name="Yu L."/>
            <person name="Huang J."/>
            <person name="Yang P."/>
            <person name="Peng Q."/>
            <person name="Zhang J."/>
            <person name="Jiang W."/>
            <person name="Zhang Z."/>
            <person name="Lin K."/>
            <person name="Ro D.K."/>
            <person name="Chen X."/>
            <person name="Xiong X."/>
            <person name="Shang Y."/>
            <person name="Huang S."/>
            <person name="Zeng J."/>
        </authorList>
    </citation>
    <scope>NUCLEOTIDE SEQUENCE [LARGE SCALE GENOMIC DNA]</scope>
    <source>
        <strain evidence="4">cv. BLH2017</strain>
        <tissue evidence="3">Root</tissue>
    </source>
</reference>
<evidence type="ECO:0000256" key="1">
    <source>
        <dbReference type="PROSITE-ProRule" id="PRU00042"/>
    </source>
</evidence>
<dbReference type="AlphaFoldDB" id="A0A200PW30"/>
<dbReference type="InterPro" id="IPR013087">
    <property type="entry name" value="Znf_C2H2_type"/>
</dbReference>
<sequence length="174" mass="19285">MANQEAGSSSQHAQQGLEAQQQQMLSFNFTCCYCDKVFTELHALDRHHYEHYQGDRSDEALKKIFDENMKKNQNEIRQALGAYLSLAPPEVPPVPDHHQVIIPTENVNENLVQSQEPAVVTIDHATPMEVDIASTNDDGTKPYVDQLDIPMEAAAAAAQDGGSDTNNLDLNLKI</sequence>
<comment type="caution">
    <text evidence="3">The sequence shown here is derived from an EMBL/GenBank/DDBJ whole genome shotgun (WGS) entry which is preliminary data.</text>
</comment>
<keyword evidence="1" id="KW-0862">Zinc</keyword>
<protein>
    <submittedName>
        <fullName evidence="3">Zinc finger protein</fullName>
    </submittedName>
</protein>
<dbReference type="InParanoid" id="A0A200PW30"/>
<keyword evidence="4" id="KW-1185">Reference proteome</keyword>
<dbReference type="Proteomes" id="UP000195402">
    <property type="component" value="Unassembled WGS sequence"/>
</dbReference>
<dbReference type="GO" id="GO:0008270">
    <property type="term" value="F:zinc ion binding"/>
    <property type="evidence" value="ECO:0007669"/>
    <property type="project" value="UniProtKB-KW"/>
</dbReference>